<evidence type="ECO:0000313" key="7">
    <source>
        <dbReference type="Proteomes" id="UP000886653"/>
    </source>
</evidence>
<comment type="similarity">
    <text evidence="4">Belongs to the actin family. ARP1 subfamily.</text>
</comment>
<evidence type="ECO:0000313" key="6">
    <source>
        <dbReference type="EMBL" id="KAG0142210.1"/>
    </source>
</evidence>
<sequence length="417" mass="45264">MPSEFEDVLTNQPIVIDNGSGTIKAGFAGQDHPKCFFPSYVGRPKHVRVMAGSIEGDLFIGKKAQELKGLLKINYPIEHGIVNDWDDMERIWSYIYQSELETASEEHPVLLTEAPLNPSHNRDQAAQIFFETFNVPALFTSVQAVLSLYASGRTTGIVLDSGDGVTHAVPVYEGFSIPHSIRRIDLAGRDITTQLQLLLRKAGYNFLTSSEKEIVRIMKEKTCYVALNPAKEEKDHHHVGGGPGGGASGGPGGVAGVGASGGGGTGTGASGAGGGGLGRGEDFKLPDGSVVRLGPERFRATEILFNPELIGEEHMGIHQVVVDSINRTDLDLRKHLFHNIILSGGTTLCKGFGDRLLSEIKKLAMKDVKIKIYAPPERKYSTWIGGSILAGLNTFKKMWVSAEEYQEDPDIIHRKSF</sequence>
<comment type="caution">
    <text evidence="6">The sequence shown here is derived from an EMBL/GenBank/DDBJ whole genome shotgun (WGS) entry which is preliminary data.</text>
</comment>
<dbReference type="CDD" id="cd10216">
    <property type="entry name" value="ASKHA_NBD_Arp1"/>
    <property type="match status" value="1"/>
</dbReference>
<dbReference type="Proteomes" id="UP000886653">
    <property type="component" value="Unassembled WGS sequence"/>
</dbReference>
<dbReference type="FunFam" id="3.30.420.40:FF:000188">
    <property type="entry name" value="Actin like 6B"/>
    <property type="match status" value="1"/>
</dbReference>
<dbReference type="PROSITE" id="PS01132">
    <property type="entry name" value="ACTINS_ACT_LIKE"/>
    <property type="match status" value="1"/>
</dbReference>
<evidence type="ECO:0000256" key="3">
    <source>
        <dbReference type="ARBA" id="ARBA00023212"/>
    </source>
</evidence>
<gene>
    <name evidence="6" type="ORF">CROQUDRAFT_662848</name>
</gene>
<accession>A0A9P6T842</accession>
<dbReference type="SUPFAM" id="SSF53067">
    <property type="entry name" value="Actin-like ATPase domain"/>
    <property type="match status" value="2"/>
</dbReference>
<dbReference type="Gene3D" id="3.30.420.40">
    <property type="match status" value="2"/>
</dbReference>
<evidence type="ECO:0000256" key="1">
    <source>
        <dbReference type="ARBA" id="ARBA00004245"/>
    </source>
</evidence>
<reference evidence="6" key="1">
    <citation type="submission" date="2013-11" db="EMBL/GenBank/DDBJ databases">
        <title>Genome sequence of the fusiform rust pathogen reveals effectors for host alternation and coevolution with pine.</title>
        <authorList>
            <consortium name="DOE Joint Genome Institute"/>
            <person name="Smith K."/>
            <person name="Pendleton A."/>
            <person name="Kubisiak T."/>
            <person name="Anderson C."/>
            <person name="Salamov A."/>
            <person name="Aerts A."/>
            <person name="Riley R."/>
            <person name="Clum A."/>
            <person name="Lindquist E."/>
            <person name="Ence D."/>
            <person name="Campbell M."/>
            <person name="Kronenberg Z."/>
            <person name="Feau N."/>
            <person name="Dhillon B."/>
            <person name="Hamelin R."/>
            <person name="Burleigh J."/>
            <person name="Smith J."/>
            <person name="Yandell M."/>
            <person name="Nelson C."/>
            <person name="Grigoriev I."/>
            <person name="Davis J."/>
        </authorList>
    </citation>
    <scope>NUCLEOTIDE SEQUENCE</scope>
    <source>
        <strain evidence="6">G11</strain>
    </source>
</reference>
<dbReference type="EMBL" id="MU167356">
    <property type="protein sequence ID" value="KAG0142210.1"/>
    <property type="molecule type" value="Genomic_DNA"/>
</dbReference>
<dbReference type="InterPro" id="IPR043129">
    <property type="entry name" value="ATPase_NBD"/>
</dbReference>
<dbReference type="Gene3D" id="3.90.640.10">
    <property type="entry name" value="Actin, Chain A, domain 4"/>
    <property type="match status" value="1"/>
</dbReference>
<keyword evidence="7" id="KW-1185">Reference proteome</keyword>
<evidence type="ECO:0000256" key="5">
    <source>
        <dbReference type="SAM" id="MobiDB-lite"/>
    </source>
</evidence>
<name>A0A9P6T842_9BASI</name>
<feature type="region of interest" description="Disordered" evidence="5">
    <location>
        <begin position="234"/>
        <end position="278"/>
    </location>
</feature>
<feature type="compositionally biased region" description="Gly residues" evidence="5">
    <location>
        <begin position="240"/>
        <end position="278"/>
    </location>
</feature>
<dbReference type="PANTHER" id="PTHR11937">
    <property type="entry name" value="ACTIN"/>
    <property type="match status" value="1"/>
</dbReference>
<dbReference type="GO" id="GO:0005856">
    <property type="term" value="C:cytoskeleton"/>
    <property type="evidence" value="ECO:0007669"/>
    <property type="project" value="UniProtKB-SubCell"/>
</dbReference>
<evidence type="ECO:0000256" key="4">
    <source>
        <dbReference type="ARBA" id="ARBA00038483"/>
    </source>
</evidence>
<keyword evidence="3" id="KW-0206">Cytoskeleton</keyword>
<dbReference type="SMART" id="SM00268">
    <property type="entry name" value="ACTIN"/>
    <property type="match status" value="1"/>
</dbReference>
<evidence type="ECO:0000256" key="2">
    <source>
        <dbReference type="ARBA" id="ARBA00022490"/>
    </source>
</evidence>
<protein>
    <recommendedName>
        <fullName evidence="8">Actin-2</fullName>
    </recommendedName>
</protein>
<comment type="subcellular location">
    <subcellularLocation>
        <location evidence="1">Cytoplasm</location>
        <location evidence="1">Cytoskeleton</location>
    </subcellularLocation>
</comment>
<organism evidence="6 7">
    <name type="scientific">Cronartium quercuum f. sp. fusiforme G11</name>
    <dbReference type="NCBI Taxonomy" id="708437"/>
    <lineage>
        <taxon>Eukaryota</taxon>
        <taxon>Fungi</taxon>
        <taxon>Dikarya</taxon>
        <taxon>Basidiomycota</taxon>
        <taxon>Pucciniomycotina</taxon>
        <taxon>Pucciniomycetes</taxon>
        <taxon>Pucciniales</taxon>
        <taxon>Coleosporiaceae</taxon>
        <taxon>Cronartium</taxon>
    </lineage>
</organism>
<dbReference type="InterPro" id="IPR020902">
    <property type="entry name" value="Actin/actin-like_CS"/>
</dbReference>
<dbReference type="PRINTS" id="PR00190">
    <property type="entry name" value="ACTIN"/>
</dbReference>
<dbReference type="InterPro" id="IPR004000">
    <property type="entry name" value="Actin"/>
</dbReference>
<evidence type="ECO:0008006" key="8">
    <source>
        <dbReference type="Google" id="ProtNLM"/>
    </source>
</evidence>
<dbReference type="AlphaFoldDB" id="A0A9P6T842"/>
<dbReference type="OrthoDB" id="5132116at2759"/>
<dbReference type="Pfam" id="PF00022">
    <property type="entry name" value="Actin"/>
    <property type="match status" value="1"/>
</dbReference>
<proteinExistence type="inferred from homology"/>
<keyword evidence="2" id="KW-0963">Cytoplasm</keyword>